<organism evidence="1 2">
    <name type="scientific">Xenorhabdus poinarii G6</name>
    <dbReference type="NCBI Taxonomy" id="1354304"/>
    <lineage>
        <taxon>Bacteria</taxon>
        <taxon>Pseudomonadati</taxon>
        <taxon>Pseudomonadota</taxon>
        <taxon>Gammaproteobacteria</taxon>
        <taxon>Enterobacterales</taxon>
        <taxon>Morganellaceae</taxon>
        <taxon>Xenorhabdus</taxon>
    </lineage>
</organism>
<dbReference type="HOGENOM" id="CLU_3174962_0_0_6"/>
<sequence>MKTPIHGNVHHYFYPHFKKYKNILVGISCGVNIDRTHMFFYMPTKMN</sequence>
<dbReference type="AlphaFoldDB" id="A0A068R4P3"/>
<protein>
    <submittedName>
        <fullName evidence="1">Uncharacterized protein</fullName>
    </submittedName>
</protein>
<dbReference type="STRING" id="1354304.XPG1_2506"/>
<dbReference type="KEGG" id="xpo:XPG1_2506"/>
<gene>
    <name evidence="1" type="ORF">XPG1_2506</name>
</gene>
<dbReference type="EMBL" id="FO704551">
    <property type="protein sequence ID" value="CDG22158.1"/>
    <property type="molecule type" value="Genomic_DNA"/>
</dbReference>
<name>A0A068R4P3_9GAMM</name>
<evidence type="ECO:0000313" key="1">
    <source>
        <dbReference type="EMBL" id="CDG22158.1"/>
    </source>
</evidence>
<dbReference type="Proteomes" id="UP000032735">
    <property type="component" value="Chromosome"/>
</dbReference>
<proteinExistence type="predicted"/>
<accession>A0A068R4P3</accession>
<keyword evidence="2" id="KW-1185">Reference proteome</keyword>
<reference evidence="1 2" key="1">
    <citation type="submission" date="2013-07" db="EMBL/GenBank/DDBJ databases">
        <authorList>
            <person name="Genoscope - CEA"/>
        </authorList>
    </citation>
    <scope>NUCLEOTIDE SEQUENCE [LARGE SCALE GENOMIC DNA]</scope>
    <source>
        <strain evidence="1 2">G6</strain>
    </source>
</reference>
<evidence type="ECO:0000313" key="2">
    <source>
        <dbReference type="Proteomes" id="UP000032735"/>
    </source>
</evidence>